<dbReference type="InterPro" id="IPR013702">
    <property type="entry name" value="FIST_domain_N"/>
</dbReference>
<reference evidence="3 4" key="1">
    <citation type="submission" date="2020-02" db="EMBL/GenBank/DDBJ databases">
        <title>A complete genome of a marine bacterium Vibrio sp. ZWAL4003 isolated from the mangrove sediment with the ability to degrade polysaccharides.</title>
        <authorList>
            <person name="Wu J."/>
            <person name="Qu W."/>
            <person name="Zeng R."/>
        </authorList>
    </citation>
    <scope>NUCLEOTIDE SEQUENCE [LARGE SCALE GENOMIC DNA]</scope>
    <source>
        <strain evidence="3 4">ZWAL4003</strain>
    </source>
</reference>
<dbReference type="KEGG" id="vzi:G5S32_07120"/>
<feature type="domain" description="FIST C-domain" evidence="2">
    <location>
        <begin position="228"/>
        <end position="375"/>
    </location>
</feature>
<accession>A0A6G7CI50</accession>
<feature type="domain" description="FIST" evidence="1">
    <location>
        <begin position="27"/>
        <end position="227"/>
    </location>
</feature>
<gene>
    <name evidence="3" type="ORF">G5S32_07120</name>
</gene>
<dbReference type="PANTHER" id="PTHR40252:SF2">
    <property type="entry name" value="BLR0328 PROTEIN"/>
    <property type="match status" value="1"/>
</dbReference>
<dbReference type="Pfam" id="PF08495">
    <property type="entry name" value="FIST"/>
    <property type="match status" value="1"/>
</dbReference>
<keyword evidence="3" id="KW-0808">Transferase</keyword>
<evidence type="ECO:0000259" key="2">
    <source>
        <dbReference type="SMART" id="SM01204"/>
    </source>
</evidence>
<dbReference type="SMART" id="SM00897">
    <property type="entry name" value="FIST"/>
    <property type="match status" value="1"/>
</dbReference>
<dbReference type="AlphaFoldDB" id="A0A6G7CI50"/>
<sequence length="399" mass="43696">MRLKTAISNELDANAAIEHIKLSISIEGIKAIVCYYTEAYCNQNLSNVLSRHFPNIPLIGCSSCKGLMTESGCHCGPVIGVMAIYDNSPYSAYGTANVSLTDCNDFKQAVNSAINKALSKANRVGEVPDFIILHATPGNEERIIEAIDAQFGTQVPIIGGSAADNNIAGNWSVFNEDNESSEALTLLVGFPSIPIATGLSVGYSPTEYYGLVTKAHGRYIYSINKKPAKQIYQEWLRVHSGLTILDEYLFDYVSEFPIGNVVGYIGSQPYFKLSHPIRITEDDALEMFSESKVGETITLMTGSKKHLVERASRVVKDANTKNYNESEMVGGILIFCAGSMLHLGEQMTEVYKKISAQMNKQPFICPFTFGEQGKLVGGENAHGNLMISSAIFYDSEHYL</sequence>
<dbReference type="EMBL" id="CP049331">
    <property type="protein sequence ID" value="QIH41772.1"/>
    <property type="molecule type" value="Genomic_DNA"/>
</dbReference>
<name>A0A6G7CI50_9VIBR</name>
<dbReference type="RefSeq" id="WP_165311361.1">
    <property type="nucleotide sequence ID" value="NZ_CP049331.1"/>
</dbReference>
<evidence type="ECO:0000313" key="4">
    <source>
        <dbReference type="Proteomes" id="UP000503003"/>
    </source>
</evidence>
<evidence type="ECO:0000313" key="3">
    <source>
        <dbReference type="EMBL" id="QIH41772.1"/>
    </source>
</evidence>
<dbReference type="InterPro" id="IPR019494">
    <property type="entry name" value="FIST_C"/>
</dbReference>
<protein>
    <submittedName>
        <fullName evidence="3">Histidine kinase</fullName>
    </submittedName>
</protein>
<dbReference type="SMART" id="SM01204">
    <property type="entry name" value="FIST_C"/>
    <property type="match status" value="1"/>
</dbReference>
<keyword evidence="3" id="KW-0418">Kinase</keyword>
<evidence type="ECO:0000259" key="1">
    <source>
        <dbReference type="SMART" id="SM00897"/>
    </source>
</evidence>
<dbReference type="Pfam" id="PF10442">
    <property type="entry name" value="FIST_C"/>
    <property type="match status" value="1"/>
</dbReference>
<proteinExistence type="predicted"/>
<dbReference type="Proteomes" id="UP000503003">
    <property type="component" value="Chromosome 1"/>
</dbReference>
<organism evidence="3 4">
    <name type="scientific">Vibrio ziniensis</name>
    <dbReference type="NCBI Taxonomy" id="2711221"/>
    <lineage>
        <taxon>Bacteria</taxon>
        <taxon>Pseudomonadati</taxon>
        <taxon>Pseudomonadota</taxon>
        <taxon>Gammaproteobacteria</taxon>
        <taxon>Vibrionales</taxon>
        <taxon>Vibrionaceae</taxon>
        <taxon>Vibrio</taxon>
    </lineage>
</organism>
<keyword evidence="4" id="KW-1185">Reference proteome</keyword>
<dbReference type="PANTHER" id="PTHR40252">
    <property type="entry name" value="BLR0328 PROTEIN"/>
    <property type="match status" value="1"/>
</dbReference>
<dbReference type="GO" id="GO:0016301">
    <property type="term" value="F:kinase activity"/>
    <property type="evidence" value="ECO:0007669"/>
    <property type="project" value="UniProtKB-KW"/>
</dbReference>